<keyword evidence="9" id="KW-0472">Membrane</keyword>
<keyword evidence="12" id="KW-1185">Reference proteome</keyword>
<comment type="caution">
    <text evidence="11">The sequence shown here is derived from an EMBL/GenBank/DDBJ whole genome shotgun (WGS) entry which is preliminary data.</text>
</comment>
<evidence type="ECO:0000256" key="9">
    <source>
        <dbReference type="SAM" id="Phobius"/>
    </source>
</evidence>
<dbReference type="PANTHER" id="PTHR11705:SF143">
    <property type="entry name" value="SLL0236 PROTEIN"/>
    <property type="match status" value="1"/>
</dbReference>
<keyword evidence="9" id="KW-1133">Transmembrane helix</keyword>
<keyword evidence="4" id="KW-0378">Hydrolase</keyword>
<dbReference type="GO" id="GO:0004181">
    <property type="term" value="F:metallocarboxypeptidase activity"/>
    <property type="evidence" value="ECO:0007669"/>
    <property type="project" value="InterPro"/>
</dbReference>
<accession>A0A4U1CTR4</accession>
<sequence>MCACSYVVLIPLCNICKILIGFGLCNCFFSINCTHNLNNMKKLYLFNFFFLFLLGNVLAQNQQDYSNNSTLAQRVKALAAKYPQLVKSKSLTQTIGGRDILMLTIGTGKTEQKPAVVVVGGVEGKHLLGVEMAIGFAEKLMASSTVDSIKTLLDKQTFYVFPNMSPDATEQYFAKAKNERSGNATKTDDDRDGNINEDDSDDLDGNGKITWMRIADPTGKYKLNTDDPRSLLMADATKGEIGKYILLPEGIDNDKDGEFNEDGDGGVAFNKNSSYNFKPFVAGAGEYAVSEKENRALFDWLFDAFNVYAVVTFGPTNNLSTPVTFNAPGVAKRIITSWFEADAKANALVSERYNKITKTKDAPKTQSESGDFSQWGYFHYGRLSFSTPGWWVPKVAPDSARKEKKFNNEDAVASYLRWATGQGITNTFTPWKAVAHPDFPGQTVEVGGLDPFVLINPPYKMVDGIVAKHTDFIIGLAGMAPQLDLINVKTEKVADGLTRVTLKVMNTGDLPTYTKIGDRSYFLKKIVVNVKSNANQTFVSGRKTQTLESIQGKEFKELTWLIKGTGKVTIEAGSPTTGSKSIEVSL</sequence>
<feature type="region of interest" description="Disordered" evidence="8">
    <location>
        <begin position="175"/>
        <end position="202"/>
    </location>
</feature>
<evidence type="ECO:0000259" key="10">
    <source>
        <dbReference type="PROSITE" id="PS52035"/>
    </source>
</evidence>
<evidence type="ECO:0000256" key="7">
    <source>
        <dbReference type="PROSITE-ProRule" id="PRU01379"/>
    </source>
</evidence>
<dbReference type="AlphaFoldDB" id="A0A4U1CTR4"/>
<feature type="compositionally biased region" description="Basic and acidic residues" evidence="8">
    <location>
        <begin position="176"/>
        <end position="194"/>
    </location>
</feature>
<evidence type="ECO:0000256" key="1">
    <source>
        <dbReference type="ARBA" id="ARBA00001947"/>
    </source>
</evidence>
<dbReference type="GO" id="GO:0005615">
    <property type="term" value="C:extracellular space"/>
    <property type="evidence" value="ECO:0007669"/>
    <property type="project" value="TreeGrafter"/>
</dbReference>
<dbReference type="CDD" id="cd06905">
    <property type="entry name" value="M14-like"/>
    <property type="match status" value="1"/>
</dbReference>
<dbReference type="GO" id="GO:0006508">
    <property type="term" value="P:proteolysis"/>
    <property type="evidence" value="ECO:0007669"/>
    <property type="project" value="UniProtKB-KW"/>
</dbReference>
<protein>
    <submittedName>
        <fullName evidence="11">Peptidase</fullName>
    </submittedName>
</protein>
<dbReference type="OrthoDB" id="5294005at2"/>
<reference evidence="11 12" key="1">
    <citation type="submission" date="2019-04" db="EMBL/GenBank/DDBJ databases">
        <title>Pedobacter sp. RP-3-22 sp. nov., isolated from Arctic soil.</title>
        <authorList>
            <person name="Dahal R.H."/>
            <person name="Kim D.-U."/>
        </authorList>
    </citation>
    <scope>NUCLEOTIDE SEQUENCE [LARGE SCALE GENOMIC DNA]</scope>
    <source>
        <strain evidence="11 12">RP-3-22</strain>
    </source>
</reference>
<evidence type="ECO:0000256" key="2">
    <source>
        <dbReference type="ARBA" id="ARBA00005988"/>
    </source>
</evidence>
<feature type="transmembrane region" description="Helical" evidence="9">
    <location>
        <begin position="6"/>
        <end position="31"/>
    </location>
</feature>
<keyword evidence="6" id="KW-0482">Metalloprotease</keyword>
<organism evidence="11 12">
    <name type="scientific">Pedobacter polaris</name>
    <dbReference type="NCBI Taxonomy" id="2571273"/>
    <lineage>
        <taxon>Bacteria</taxon>
        <taxon>Pseudomonadati</taxon>
        <taxon>Bacteroidota</taxon>
        <taxon>Sphingobacteriia</taxon>
        <taxon>Sphingobacteriales</taxon>
        <taxon>Sphingobacteriaceae</taxon>
        <taxon>Pedobacter</taxon>
    </lineage>
</organism>
<dbReference type="SMART" id="SM00631">
    <property type="entry name" value="Zn_pept"/>
    <property type="match status" value="1"/>
</dbReference>
<dbReference type="Proteomes" id="UP000309488">
    <property type="component" value="Unassembled WGS sequence"/>
</dbReference>
<evidence type="ECO:0000313" key="12">
    <source>
        <dbReference type="Proteomes" id="UP000309488"/>
    </source>
</evidence>
<dbReference type="InterPro" id="IPR000834">
    <property type="entry name" value="Peptidase_M14"/>
</dbReference>
<feature type="transmembrane region" description="Helical" evidence="9">
    <location>
        <begin position="43"/>
        <end position="59"/>
    </location>
</feature>
<evidence type="ECO:0000256" key="4">
    <source>
        <dbReference type="ARBA" id="ARBA00022801"/>
    </source>
</evidence>
<gene>
    <name evidence="11" type="ORF">FA048_03000</name>
</gene>
<proteinExistence type="inferred from homology"/>
<dbReference type="SUPFAM" id="SSF53187">
    <property type="entry name" value="Zn-dependent exopeptidases"/>
    <property type="match status" value="1"/>
</dbReference>
<keyword evidence="9" id="KW-0812">Transmembrane</keyword>
<comment type="similarity">
    <text evidence="2 7">Belongs to the peptidase M14 family.</text>
</comment>
<feature type="domain" description="Peptidase M14" evidence="10">
    <location>
        <begin position="64"/>
        <end position="419"/>
    </location>
</feature>
<dbReference type="GO" id="GO:0008270">
    <property type="term" value="F:zinc ion binding"/>
    <property type="evidence" value="ECO:0007669"/>
    <property type="project" value="InterPro"/>
</dbReference>
<name>A0A4U1CTR4_9SPHI</name>
<keyword evidence="3" id="KW-0645">Protease</keyword>
<evidence type="ECO:0000256" key="6">
    <source>
        <dbReference type="ARBA" id="ARBA00023049"/>
    </source>
</evidence>
<evidence type="ECO:0000313" key="11">
    <source>
        <dbReference type="EMBL" id="TKC12601.1"/>
    </source>
</evidence>
<dbReference type="Pfam" id="PF00246">
    <property type="entry name" value="Peptidase_M14"/>
    <property type="match status" value="1"/>
</dbReference>
<keyword evidence="5" id="KW-0862">Zinc</keyword>
<dbReference type="EMBL" id="SWBR01000001">
    <property type="protein sequence ID" value="TKC12601.1"/>
    <property type="molecule type" value="Genomic_DNA"/>
</dbReference>
<dbReference type="PROSITE" id="PS52035">
    <property type="entry name" value="PEPTIDASE_M14"/>
    <property type="match status" value="1"/>
</dbReference>
<comment type="caution">
    <text evidence="7">Lacks conserved residue(s) required for the propagation of feature annotation.</text>
</comment>
<dbReference type="PANTHER" id="PTHR11705">
    <property type="entry name" value="PROTEASE FAMILY M14 CARBOXYPEPTIDASE A,B"/>
    <property type="match status" value="1"/>
</dbReference>
<evidence type="ECO:0000256" key="3">
    <source>
        <dbReference type="ARBA" id="ARBA00022670"/>
    </source>
</evidence>
<comment type="cofactor">
    <cofactor evidence="1">
        <name>Zn(2+)</name>
        <dbReference type="ChEBI" id="CHEBI:29105"/>
    </cofactor>
</comment>
<dbReference type="Gene3D" id="3.40.630.10">
    <property type="entry name" value="Zn peptidases"/>
    <property type="match status" value="1"/>
</dbReference>
<evidence type="ECO:0000256" key="8">
    <source>
        <dbReference type="SAM" id="MobiDB-lite"/>
    </source>
</evidence>
<evidence type="ECO:0000256" key="5">
    <source>
        <dbReference type="ARBA" id="ARBA00022833"/>
    </source>
</evidence>